<accession>A0A6V7FEG3</accession>
<comment type="caution">
    <text evidence="2">The sequence shown here is derived from an EMBL/GenBank/DDBJ whole genome shotgun (WGS) entry which is preliminary data.</text>
</comment>
<feature type="transmembrane region" description="Helical" evidence="1">
    <location>
        <begin position="144"/>
        <end position="162"/>
    </location>
</feature>
<feature type="transmembrane region" description="Helical" evidence="1">
    <location>
        <begin position="300"/>
        <end position="317"/>
    </location>
</feature>
<name>A0A6V7FEG3_9XANT</name>
<dbReference type="AlphaFoldDB" id="A0A6V7FEG3"/>
<dbReference type="RefSeq" id="WP_023902508.1">
    <property type="nucleotide sequence ID" value="NZ_CAJDKC010000005.1"/>
</dbReference>
<organism evidence="2 3">
    <name type="scientific">Xanthomonas hortorum pv. carotae</name>
    <dbReference type="NCBI Taxonomy" id="487904"/>
    <lineage>
        <taxon>Bacteria</taxon>
        <taxon>Pseudomonadati</taxon>
        <taxon>Pseudomonadota</taxon>
        <taxon>Gammaproteobacteria</taxon>
        <taxon>Lysobacterales</taxon>
        <taxon>Lysobacteraceae</taxon>
        <taxon>Xanthomonas</taxon>
    </lineage>
</organism>
<reference evidence="2 3" key="1">
    <citation type="submission" date="2020-07" db="EMBL/GenBank/DDBJ databases">
        <authorList>
            <person name="Pothier F. J."/>
        </authorList>
    </citation>
    <scope>NUCLEOTIDE SEQUENCE [LARGE SCALE GENOMIC DNA]</scope>
    <source>
        <strain evidence="2 3">CFBP 7900</strain>
    </source>
</reference>
<proteinExistence type="predicted"/>
<keyword evidence="1" id="KW-0812">Transmembrane</keyword>
<evidence type="ECO:0008006" key="4">
    <source>
        <dbReference type="Google" id="ProtNLM"/>
    </source>
</evidence>
<keyword evidence="1" id="KW-0472">Membrane</keyword>
<feature type="transmembrane region" description="Helical" evidence="1">
    <location>
        <begin position="15"/>
        <end position="34"/>
    </location>
</feature>
<dbReference type="Proteomes" id="UP000587508">
    <property type="component" value="Unassembled WGS sequence"/>
</dbReference>
<feature type="transmembrane region" description="Helical" evidence="1">
    <location>
        <begin position="174"/>
        <end position="191"/>
    </location>
</feature>
<keyword evidence="1" id="KW-1133">Transmembrane helix</keyword>
<sequence>MSNLLNRNDVSQRTMLFIACSIAIVMLLWLPFGFNMMGHIEEWDLLSLFTRHGVFYVVGEGGPLPTHRMRPLMLLPNAIAYQLSPNSFFAMHLLQMLALVLKGVCGGIMGWWLLRSRLYAVLLALLVVIYPADTMQLSFRSFHINWSVGLALAGVIGIVHAYESERMASRTKAILLSLLSTAMLVVATLIYELALAYAILPLLLLWCRLGLGLVETIRVLLRRWHVSLVWCIGVLACAAYIYYVAKHGSTYQGDVLKGQAGGIALLKERAHVMFYTGIGRSVVGGWIDAARILFVEYRSFWYLSAIALMAVALLRYVREPASTPTSGKHIGVLWSLRVLFTGVVFAAVGYLPFLASPAHTSISQRTFLFATPGGALATVALVMLFSGGRRTLAVLLGTVLIVLGMAAQMFQFHHYEQISDTEREVLKNVAVSLPDIANERDLLILDGSHRINSVWMLRENMMNALTYLYGKPINRVQICNQPENDWQRTDERGRTGQCAEYPDHWEFSSGATVDGPGYTSPPQSVLYRADKSTTQVVRIPENGIVPLVGARKDELSLRNDTVSRRYRAMLAPSPWLLAFDQFRHRDQETSFRWDFGRWWNLDVPAPGRGWQDAQWQSEGSAERASFSWNVVENPWLQFRLKPAGGTYRVRGKVRAIAPGIHPEQLAVSVNDHVIPLRWINANEFYGELPSSFLKNGDNRATFLLAVDNHSYGIGMAFDWIKVAPIESAN</sequence>
<evidence type="ECO:0000313" key="2">
    <source>
        <dbReference type="EMBL" id="CAD0361951.1"/>
    </source>
</evidence>
<protein>
    <recommendedName>
        <fullName evidence="4">Glycosyltransferase RgtA/B/C/D-like domain-containing protein</fullName>
    </recommendedName>
</protein>
<feature type="transmembrane region" description="Helical" evidence="1">
    <location>
        <begin position="112"/>
        <end position="132"/>
    </location>
</feature>
<feature type="transmembrane region" description="Helical" evidence="1">
    <location>
        <begin position="197"/>
        <end position="214"/>
    </location>
</feature>
<dbReference type="EMBL" id="CAJDKC010000005">
    <property type="protein sequence ID" value="CAD0361951.1"/>
    <property type="molecule type" value="Genomic_DNA"/>
</dbReference>
<feature type="transmembrane region" description="Helical" evidence="1">
    <location>
        <begin position="367"/>
        <end position="385"/>
    </location>
</feature>
<feature type="transmembrane region" description="Helical" evidence="1">
    <location>
        <begin position="226"/>
        <end position="245"/>
    </location>
</feature>
<evidence type="ECO:0000313" key="3">
    <source>
        <dbReference type="Proteomes" id="UP000587508"/>
    </source>
</evidence>
<dbReference type="EMBL" id="CAJDKC010000005">
    <property type="protein sequence ID" value="CAD0361955.1"/>
    <property type="molecule type" value="Genomic_DNA"/>
</dbReference>
<gene>
    <name evidence="2" type="ORF">CFBP7900_37010</name>
</gene>
<feature type="transmembrane region" description="Helical" evidence="1">
    <location>
        <begin position="392"/>
        <end position="410"/>
    </location>
</feature>
<evidence type="ECO:0000256" key="1">
    <source>
        <dbReference type="SAM" id="Phobius"/>
    </source>
</evidence>
<feature type="transmembrane region" description="Helical" evidence="1">
    <location>
        <begin position="338"/>
        <end position="355"/>
    </location>
</feature>